<evidence type="ECO:0000313" key="4">
    <source>
        <dbReference type="Proteomes" id="UP000326924"/>
    </source>
</evidence>
<evidence type="ECO:0000313" key="3">
    <source>
        <dbReference type="EMBL" id="KAA8905985.1"/>
    </source>
</evidence>
<dbReference type="Proteomes" id="UP000326924">
    <property type="component" value="Unassembled WGS sequence"/>
</dbReference>
<keyword evidence="2" id="KW-1133">Transmembrane helix</keyword>
<dbReference type="OrthoDB" id="5427108at2759"/>
<keyword evidence="2" id="KW-0472">Membrane</keyword>
<feature type="transmembrane region" description="Helical" evidence="2">
    <location>
        <begin position="143"/>
        <end position="167"/>
    </location>
</feature>
<keyword evidence="4" id="KW-1185">Reference proteome</keyword>
<name>A0A5J5EXY1_9PEZI</name>
<dbReference type="InterPro" id="IPR052337">
    <property type="entry name" value="SAT4-like"/>
</dbReference>
<comment type="caution">
    <text evidence="3">The sequence shown here is derived from an EMBL/GenBank/DDBJ whole genome shotgun (WGS) entry which is preliminary data.</text>
</comment>
<feature type="compositionally biased region" description="Polar residues" evidence="1">
    <location>
        <begin position="287"/>
        <end position="301"/>
    </location>
</feature>
<organism evidence="3 4">
    <name type="scientific">Sphaerosporella brunnea</name>
    <dbReference type="NCBI Taxonomy" id="1250544"/>
    <lineage>
        <taxon>Eukaryota</taxon>
        <taxon>Fungi</taxon>
        <taxon>Dikarya</taxon>
        <taxon>Ascomycota</taxon>
        <taxon>Pezizomycotina</taxon>
        <taxon>Pezizomycetes</taxon>
        <taxon>Pezizales</taxon>
        <taxon>Pyronemataceae</taxon>
        <taxon>Sphaerosporella</taxon>
    </lineage>
</organism>
<protein>
    <recommendedName>
        <fullName evidence="5">Integral membrane protein</fullName>
    </recommendedName>
</protein>
<feature type="transmembrane region" description="Helical" evidence="2">
    <location>
        <begin position="38"/>
        <end position="58"/>
    </location>
</feature>
<dbReference type="EMBL" id="VXIS01000093">
    <property type="protein sequence ID" value="KAA8905985.1"/>
    <property type="molecule type" value="Genomic_DNA"/>
</dbReference>
<feature type="transmembrane region" description="Helical" evidence="2">
    <location>
        <begin position="6"/>
        <end position="26"/>
    </location>
</feature>
<proteinExistence type="predicted"/>
<dbReference type="PANTHER" id="PTHR33048">
    <property type="entry name" value="PTH11-LIKE INTEGRAL MEMBRANE PROTEIN (AFU_ORTHOLOGUE AFUA_5G11245)"/>
    <property type="match status" value="1"/>
</dbReference>
<dbReference type="AlphaFoldDB" id="A0A5J5EXY1"/>
<feature type="compositionally biased region" description="Low complexity" evidence="1">
    <location>
        <begin position="319"/>
        <end position="331"/>
    </location>
</feature>
<accession>A0A5J5EXY1</accession>
<keyword evidence="2" id="KW-0812">Transmembrane</keyword>
<sequence length="356" mass="38931">MASARLAIQIVFFTIAMFFHFARTFLDLLTQRVVPRSSTFWASTALIFYVATFGLDLWRRDDASSSLVHLRVLKAERFLTPAALWACKLSVVSTFPQVGIRRLVVWALQAYLSASFLALVLAYLQLCRPWTTVLAYCVGTPEIVTYTALNVVGYFFVMLVPLSIFIWRPRLITAKAATSVALLLGVALCAIAIVRAVITLNLVPHNTAVLPRVLVDLELSLALMVSSLPALWRHIFFHPPTAAVSPSYDTSKPPETSGEERELVTLGLGFNPRHLGVLPDSIHGSFRSGSGDTTPTGTAPQQELPDWQEESREALRDGAAPATAPASSASPHSTEREIWENDLEAGPRSPKSMGGS</sequence>
<evidence type="ECO:0000256" key="1">
    <source>
        <dbReference type="SAM" id="MobiDB-lite"/>
    </source>
</evidence>
<evidence type="ECO:0008006" key="5">
    <source>
        <dbReference type="Google" id="ProtNLM"/>
    </source>
</evidence>
<dbReference type="PANTHER" id="PTHR33048:SF47">
    <property type="entry name" value="INTEGRAL MEMBRANE PROTEIN-RELATED"/>
    <property type="match status" value="1"/>
</dbReference>
<feature type="region of interest" description="Disordered" evidence="1">
    <location>
        <begin position="281"/>
        <end position="356"/>
    </location>
</feature>
<evidence type="ECO:0000256" key="2">
    <source>
        <dbReference type="SAM" id="Phobius"/>
    </source>
</evidence>
<reference evidence="3 4" key="1">
    <citation type="submission" date="2019-09" db="EMBL/GenBank/DDBJ databases">
        <title>Draft genome of the ectomycorrhizal ascomycete Sphaerosporella brunnea.</title>
        <authorList>
            <consortium name="DOE Joint Genome Institute"/>
            <person name="Benucci G.M."/>
            <person name="Marozzi G."/>
            <person name="Antonielli L."/>
            <person name="Sanchez S."/>
            <person name="Marco P."/>
            <person name="Wang X."/>
            <person name="Falini L.B."/>
            <person name="Barry K."/>
            <person name="Haridas S."/>
            <person name="Lipzen A."/>
            <person name="Labutti K."/>
            <person name="Grigoriev I.V."/>
            <person name="Murat C."/>
            <person name="Martin F."/>
            <person name="Albertini E."/>
            <person name="Donnini D."/>
            <person name="Bonito G."/>
        </authorList>
    </citation>
    <scope>NUCLEOTIDE SEQUENCE [LARGE SCALE GENOMIC DNA]</scope>
    <source>
        <strain evidence="3 4">Sb_GMNB300</strain>
    </source>
</reference>
<feature type="transmembrane region" description="Helical" evidence="2">
    <location>
        <begin position="103"/>
        <end position="123"/>
    </location>
</feature>
<feature type="transmembrane region" description="Helical" evidence="2">
    <location>
        <begin position="179"/>
        <end position="203"/>
    </location>
</feature>
<gene>
    <name evidence="3" type="ORF">FN846DRAFT_907204</name>
</gene>
<dbReference type="InParanoid" id="A0A5J5EXY1"/>